<proteinExistence type="predicted"/>
<gene>
    <name evidence="2" type="ORF">GCM10007853_16590</name>
</gene>
<protein>
    <submittedName>
        <fullName evidence="2">Uncharacterized protein</fullName>
    </submittedName>
</protein>
<evidence type="ECO:0000256" key="1">
    <source>
        <dbReference type="SAM" id="SignalP"/>
    </source>
</evidence>
<dbReference type="RefSeq" id="WP_284389556.1">
    <property type="nucleotide sequence ID" value="NZ_BSNK01000002.1"/>
</dbReference>
<reference evidence="2" key="2">
    <citation type="submission" date="2023-01" db="EMBL/GenBank/DDBJ databases">
        <title>Draft genome sequence of Algimonas ampicilliniresistens strain NBRC 108219.</title>
        <authorList>
            <person name="Sun Q."/>
            <person name="Mori K."/>
        </authorList>
    </citation>
    <scope>NUCLEOTIDE SEQUENCE</scope>
    <source>
        <strain evidence="2">NBRC 108219</strain>
    </source>
</reference>
<feature type="chain" id="PRO_5045670172" evidence="1">
    <location>
        <begin position="25"/>
        <end position="203"/>
    </location>
</feature>
<organism evidence="2 3">
    <name type="scientific">Algimonas ampicilliniresistens</name>
    <dbReference type="NCBI Taxonomy" id="1298735"/>
    <lineage>
        <taxon>Bacteria</taxon>
        <taxon>Pseudomonadati</taxon>
        <taxon>Pseudomonadota</taxon>
        <taxon>Alphaproteobacteria</taxon>
        <taxon>Maricaulales</taxon>
        <taxon>Robiginitomaculaceae</taxon>
        <taxon>Algimonas</taxon>
    </lineage>
</organism>
<evidence type="ECO:0000313" key="3">
    <source>
        <dbReference type="Proteomes" id="UP001161391"/>
    </source>
</evidence>
<sequence>MTYCFKQLVVSGLLCSGLAVPAAAQVNCDMGEPAPNMPEGFAQFDFMVGDFVVMARRMTADGWSPSIPLARWNGRYALNGRAVMDWWHTPKDSGINIRLYDETGDLWKTAWTHTANLQTKELHQKFDPETGRMKLWQVYPEGDERRIYFETYADGGWARIDGRKDEDTGEWRDSIKLEAVPTPCIAGQSHMMPEPEAPAKPAE</sequence>
<name>A0ABQ5V9R0_9PROT</name>
<feature type="signal peptide" evidence="1">
    <location>
        <begin position="1"/>
        <end position="24"/>
    </location>
</feature>
<dbReference type="EMBL" id="BSNK01000002">
    <property type="protein sequence ID" value="GLQ23785.1"/>
    <property type="molecule type" value="Genomic_DNA"/>
</dbReference>
<keyword evidence="3" id="KW-1185">Reference proteome</keyword>
<comment type="caution">
    <text evidence="2">The sequence shown here is derived from an EMBL/GenBank/DDBJ whole genome shotgun (WGS) entry which is preliminary data.</text>
</comment>
<reference evidence="2" key="1">
    <citation type="journal article" date="2014" name="Int. J. Syst. Evol. Microbiol.">
        <title>Complete genome of a new Firmicutes species belonging to the dominant human colonic microbiota ('Ruminococcus bicirculans') reveals two chromosomes and a selective capacity to utilize plant glucans.</title>
        <authorList>
            <consortium name="NISC Comparative Sequencing Program"/>
            <person name="Wegmann U."/>
            <person name="Louis P."/>
            <person name="Goesmann A."/>
            <person name="Henrissat B."/>
            <person name="Duncan S.H."/>
            <person name="Flint H.J."/>
        </authorList>
    </citation>
    <scope>NUCLEOTIDE SEQUENCE</scope>
    <source>
        <strain evidence="2">NBRC 108219</strain>
    </source>
</reference>
<accession>A0ABQ5V9R0</accession>
<keyword evidence="1" id="KW-0732">Signal</keyword>
<dbReference type="Proteomes" id="UP001161391">
    <property type="component" value="Unassembled WGS sequence"/>
</dbReference>
<evidence type="ECO:0000313" key="2">
    <source>
        <dbReference type="EMBL" id="GLQ23785.1"/>
    </source>
</evidence>